<protein>
    <submittedName>
        <fullName evidence="7">Peptidase_M14 domain-containing protein</fullName>
    </submittedName>
</protein>
<reference evidence="7" key="2">
    <citation type="submission" date="2019-09" db="UniProtKB">
        <authorList>
            <consortium name="WormBaseParasite"/>
        </authorList>
    </citation>
    <scope>IDENTIFICATION</scope>
</reference>
<evidence type="ECO:0000313" key="6">
    <source>
        <dbReference type="Proteomes" id="UP000050761"/>
    </source>
</evidence>
<dbReference type="OrthoDB" id="3626597at2759"/>
<sequence length="164" mass="17257">MLPYPASVAGFAGDYAGQIGSSSDRCSEIYQGKGPFSEAEARAVRDTILSPELRGKVDAFLTLHTYSQEQVGRKALGALESVYGTKYRFGTGADILYPSSGGSDDWAKGKGGAKYVYLMELRPSEDGGLSQGPVACTRVSVFGSARKSGQFPVAPRGGTDIATK</sequence>
<dbReference type="Gene3D" id="3.40.630.10">
    <property type="entry name" value="Zn peptidases"/>
    <property type="match status" value="1"/>
</dbReference>
<comment type="cofactor">
    <cofactor evidence="1">
        <name>Zn(2+)</name>
        <dbReference type="ChEBI" id="CHEBI:29105"/>
    </cofactor>
</comment>
<dbReference type="PANTHER" id="PTHR11705">
    <property type="entry name" value="PROTEASE FAMILY M14 CARBOXYPEPTIDASE A,B"/>
    <property type="match status" value="1"/>
</dbReference>
<dbReference type="Proteomes" id="UP000050761">
    <property type="component" value="Unassembled WGS sequence"/>
</dbReference>
<dbReference type="WBParaSite" id="HPBE_0001489801-mRNA-1">
    <property type="protein sequence ID" value="HPBE_0001489801-mRNA-1"/>
    <property type="gene ID" value="HPBE_0001489801"/>
</dbReference>
<evidence type="ECO:0000256" key="1">
    <source>
        <dbReference type="ARBA" id="ARBA00001947"/>
    </source>
</evidence>
<dbReference type="GO" id="GO:0006508">
    <property type="term" value="P:proteolysis"/>
    <property type="evidence" value="ECO:0007669"/>
    <property type="project" value="InterPro"/>
</dbReference>
<reference evidence="5 6" key="1">
    <citation type="submission" date="2018-11" db="EMBL/GenBank/DDBJ databases">
        <authorList>
            <consortium name="Pathogen Informatics"/>
        </authorList>
    </citation>
    <scope>NUCLEOTIDE SEQUENCE [LARGE SCALE GENOMIC DNA]</scope>
</reference>
<dbReference type="GO" id="GO:0004181">
    <property type="term" value="F:metallocarboxypeptidase activity"/>
    <property type="evidence" value="ECO:0007669"/>
    <property type="project" value="InterPro"/>
</dbReference>
<proteinExistence type="inferred from homology"/>
<dbReference type="EMBL" id="UZAH01028594">
    <property type="protein sequence ID" value="VDP01159.1"/>
    <property type="molecule type" value="Genomic_DNA"/>
</dbReference>
<dbReference type="SMART" id="SM00631">
    <property type="entry name" value="Zn_pept"/>
    <property type="match status" value="1"/>
</dbReference>
<evidence type="ECO:0000256" key="3">
    <source>
        <dbReference type="PROSITE-ProRule" id="PRU01379"/>
    </source>
</evidence>
<name>A0A3P8DKG5_HELPZ</name>
<comment type="similarity">
    <text evidence="2 3">Belongs to the peptidase M14 family.</text>
</comment>
<dbReference type="SUPFAM" id="SSF53187">
    <property type="entry name" value="Zn-dependent exopeptidases"/>
    <property type="match status" value="1"/>
</dbReference>
<evidence type="ECO:0000313" key="7">
    <source>
        <dbReference type="WBParaSite" id="HPBE_0001489801-mRNA-1"/>
    </source>
</evidence>
<feature type="active site" description="Proton donor/acceptor" evidence="3">
    <location>
        <position position="120"/>
    </location>
</feature>
<dbReference type="Pfam" id="PF00246">
    <property type="entry name" value="Peptidase_M14"/>
    <property type="match status" value="2"/>
</dbReference>
<dbReference type="PROSITE" id="PS52035">
    <property type="entry name" value="PEPTIDASE_M14"/>
    <property type="match status" value="1"/>
</dbReference>
<feature type="domain" description="Peptidase M14" evidence="4">
    <location>
        <begin position="1"/>
        <end position="146"/>
    </location>
</feature>
<evidence type="ECO:0000259" key="4">
    <source>
        <dbReference type="PROSITE" id="PS52035"/>
    </source>
</evidence>
<dbReference type="GO" id="GO:0008270">
    <property type="term" value="F:zinc ion binding"/>
    <property type="evidence" value="ECO:0007669"/>
    <property type="project" value="InterPro"/>
</dbReference>
<gene>
    <name evidence="5" type="ORF">HPBE_LOCUS14899</name>
</gene>
<dbReference type="GO" id="GO:0005615">
    <property type="term" value="C:extracellular space"/>
    <property type="evidence" value="ECO:0007669"/>
    <property type="project" value="TreeGrafter"/>
</dbReference>
<dbReference type="InterPro" id="IPR000834">
    <property type="entry name" value="Peptidase_M14"/>
</dbReference>
<organism evidence="5">
    <name type="scientific">Heligmosomoides polygyrus</name>
    <name type="common">Parasitic roundworm</name>
    <dbReference type="NCBI Taxonomy" id="6339"/>
    <lineage>
        <taxon>Eukaryota</taxon>
        <taxon>Metazoa</taxon>
        <taxon>Ecdysozoa</taxon>
        <taxon>Nematoda</taxon>
        <taxon>Chromadorea</taxon>
        <taxon>Rhabditida</taxon>
        <taxon>Rhabditina</taxon>
        <taxon>Rhabditomorpha</taxon>
        <taxon>Strongyloidea</taxon>
        <taxon>Heligmosomidae</taxon>
        <taxon>Heligmosomoides</taxon>
    </lineage>
</organism>
<keyword evidence="6" id="KW-1185">Reference proteome</keyword>
<accession>A0A3P8DKG5</accession>
<dbReference type="AlphaFoldDB" id="A0A3P8DKG5"/>
<evidence type="ECO:0000256" key="2">
    <source>
        <dbReference type="ARBA" id="ARBA00005988"/>
    </source>
</evidence>
<dbReference type="PANTHER" id="PTHR11705:SF54">
    <property type="entry name" value="SHKT DOMAIN-CONTAINING PROTEIN"/>
    <property type="match status" value="1"/>
</dbReference>
<evidence type="ECO:0000313" key="5">
    <source>
        <dbReference type="EMBL" id="VDP01159.1"/>
    </source>
</evidence>